<protein>
    <recommendedName>
        <fullName evidence="3">TIGR02206 family membrane protein</fullName>
    </recommendedName>
</protein>
<reference evidence="2" key="1">
    <citation type="submission" date="2018-05" db="EMBL/GenBank/DDBJ databases">
        <authorList>
            <person name="Lanie J.A."/>
            <person name="Ng W.-L."/>
            <person name="Kazmierczak K.M."/>
            <person name="Andrzejewski T.M."/>
            <person name="Davidsen T.M."/>
            <person name="Wayne K.J."/>
            <person name="Tettelin H."/>
            <person name="Glass J.I."/>
            <person name="Rusch D."/>
            <person name="Podicherti R."/>
            <person name="Tsui H.-C.T."/>
            <person name="Winkler M.E."/>
        </authorList>
    </citation>
    <scope>NUCLEOTIDE SEQUENCE</scope>
</reference>
<name>A0A382LKC9_9ZZZZ</name>
<organism evidence="2">
    <name type="scientific">marine metagenome</name>
    <dbReference type="NCBI Taxonomy" id="408172"/>
    <lineage>
        <taxon>unclassified sequences</taxon>
        <taxon>metagenomes</taxon>
        <taxon>ecological metagenomes</taxon>
    </lineage>
</organism>
<dbReference type="AlphaFoldDB" id="A0A382LKC9"/>
<accession>A0A382LKC9</accession>
<gene>
    <name evidence="2" type="ORF">METZ01_LOCUS290102</name>
</gene>
<evidence type="ECO:0008006" key="3">
    <source>
        <dbReference type="Google" id="ProtNLM"/>
    </source>
</evidence>
<feature type="non-terminal residue" evidence="2">
    <location>
        <position position="1"/>
    </location>
</feature>
<dbReference type="EMBL" id="UINC01087679">
    <property type="protein sequence ID" value="SVC37248.1"/>
    <property type="molecule type" value="Genomic_DNA"/>
</dbReference>
<proteinExistence type="predicted"/>
<feature type="transmembrane region" description="Helical" evidence="1">
    <location>
        <begin position="37"/>
        <end position="60"/>
    </location>
</feature>
<keyword evidence="1" id="KW-0812">Transmembrane</keyword>
<feature type="transmembrane region" description="Helical" evidence="1">
    <location>
        <begin position="80"/>
        <end position="102"/>
    </location>
</feature>
<feature type="transmembrane region" description="Helical" evidence="1">
    <location>
        <begin position="6"/>
        <end position="25"/>
    </location>
</feature>
<keyword evidence="1" id="KW-1133">Transmembrane helix</keyword>
<dbReference type="Pfam" id="PF14808">
    <property type="entry name" value="TMEM164"/>
    <property type="match status" value="1"/>
</dbReference>
<evidence type="ECO:0000313" key="2">
    <source>
        <dbReference type="EMBL" id="SVC37248.1"/>
    </source>
</evidence>
<evidence type="ECO:0000256" key="1">
    <source>
        <dbReference type="SAM" id="Phobius"/>
    </source>
</evidence>
<sequence length="107" mass="12684">QIYMSIHYFFAHGLVIFVMFALVIDGYRPRWVDYFNAIQWTTVLVVSIIIINLILGSNYMFTFEKPPGVNFTLLMPEWPYYFMVILFIGLIFYTLLMLLSLVPQKNK</sequence>
<keyword evidence="1" id="KW-0472">Membrane</keyword>